<dbReference type="EC" id="2.4.99.28" evidence="19"/>
<protein>
    <recommendedName>
        <fullName evidence="17">Probable peptidoglycan glycosyltransferase FtsW</fullName>
        <ecNumber evidence="19">2.4.99.28</ecNumber>
    </recommendedName>
    <alternativeName>
        <fullName evidence="18">Cell division protein FtsW</fullName>
    </alternativeName>
    <alternativeName>
        <fullName evidence="15">Cell wall polymerase</fullName>
    </alternativeName>
    <alternativeName>
        <fullName evidence="14">Peptidoglycan polymerase</fullName>
    </alternativeName>
</protein>
<evidence type="ECO:0000256" key="21">
    <source>
        <dbReference type="ARBA" id="ARBA00049966"/>
    </source>
</evidence>
<feature type="transmembrane region" description="Helical" evidence="22">
    <location>
        <begin position="307"/>
        <end position="329"/>
    </location>
</feature>
<sequence>MKTWRYKDYDWLLIGAVALLTLFGIVMVYSASFPLGMRAYDDAAFFLKRQIMFFIIGIGVFAFMMHVPYEKWKKTTPLLIGLSIFLLMLVLVVGNEVNGAKSWIGFGPVNIQPAEFVKLSLIIYLAQVYSQKQKYIDSFTKGVMPPLVVVAVLLGFIVMQPDVGTAAALMMTTIVIVFLSGAKFRHMFMLGGVAAALFAYIALTEPYRLARLVSFMDPFANEEAVGGGSFQLIQGYIAIAHGGLFGVGLGESVQKMNYLPEAHTDFIIPIIAEELGIFGVLLVVGLLGVIAWRGIKIGLSAKGQFGTLLAFGIVFQLLSQAVINAGAVAGMMPITGLPFPLLSYGGSSLLITLAMLGLLANISRNNNRLARVQDQGINKPTSA</sequence>
<keyword evidence="3" id="KW-1003">Cell membrane</keyword>
<evidence type="ECO:0000256" key="12">
    <source>
        <dbReference type="ARBA" id="ARBA00023306"/>
    </source>
</evidence>
<feature type="transmembrane region" description="Helical" evidence="22">
    <location>
        <begin position="187"/>
        <end position="203"/>
    </location>
</feature>
<evidence type="ECO:0000256" key="6">
    <source>
        <dbReference type="ARBA" id="ARBA00022679"/>
    </source>
</evidence>
<keyword evidence="5" id="KW-0328">Glycosyltransferase</keyword>
<evidence type="ECO:0000256" key="18">
    <source>
        <dbReference type="ARBA" id="ARBA00041418"/>
    </source>
</evidence>
<dbReference type="EMBL" id="FNNC01000007">
    <property type="protein sequence ID" value="SDW96433.1"/>
    <property type="molecule type" value="Genomic_DNA"/>
</dbReference>
<dbReference type="GO" id="GO:0009252">
    <property type="term" value="P:peptidoglycan biosynthetic process"/>
    <property type="evidence" value="ECO:0007669"/>
    <property type="project" value="UniProtKB-KW"/>
</dbReference>
<dbReference type="GO" id="GO:0005886">
    <property type="term" value="C:plasma membrane"/>
    <property type="evidence" value="ECO:0007669"/>
    <property type="project" value="UniProtKB-SubCell"/>
</dbReference>
<keyword evidence="12" id="KW-0131">Cell cycle</keyword>
<keyword evidence="10 22" id="KW-1133">Transmembrane helix</keyword>
<dbReference type="OrthoDB" id="9768187at2"/>
<evidence type="ECO:0000256" key="11">
    <source>
        <dbReference type="ARBA" id="ARBA00023136"/>
    </source>
</evidence>
<comment type="subcellular location">
    <subcellularLocation>
        <location evidence="1">Cell membrane</location>
        <topology evidence="1">Multi-pass membrane protein</topology>
    </subcellularLocation>
</comment>
<dbReference type="PANTHER" id="PTHR30474:SF2">
    <property type="entry name" value="PEPTIDOGLYCAN GLYCOSYLTRANSFERASE FTSW-RELATED"/>
    <property type="match status" value="1"/>
</dbReference>
<dbReference type="GO" id="GO:0071555">
    <property type="term" value="P:cell wall organization"/>
    <property type="evidence" value="ECO:0007669"/>
    <property type="project" value="UniProtKB-KW"/>
</dbReference>
<evidence type="ECO:0000256" key="14">
    <source>
        <dbReference type="ARBA" id="ARBA00032370"/>
    </source>
</evidence>
<evidence type="ECO:0000256" key="8">
    <source>
        <dbReference type="ARBA" id="ARBA00022960"/>
    </source>
</evidence>
<dbReference type="AlphaFoldDB" id="A0A1H2XU63"/>
<feature type="transmembrane region" description="Helical" evidence="22">
    <location>
        <begin position="163"/>
        <end position="180"/>
    </location>
</feature>
<evidence type="ECO:0000256" key="4">
    <source>
        <dbReference type="ARBA" id="ARBA00022618"/>
    </source>
</evidence>
<dbReference type="InterPro" id="IPR013437">
    <property type="entry name" value="FtsW"/>
</dbReference>
<feature type="transmembrane region" description="Helical" evidence="22">
    <location>
        <begin position="341"/>
        <end position="362"/>
    </location>
</feature>
<accession>A0A1H2XU63</accession>
<keyword evidence="24" id="KW-1185">Reference proteome</keyword>
<keyword evidence="7 22" id="KW-0812">Transmembrane</keyword>
<comment type="function">
    <text evidence="21">Peptidoglycan polymerase that is essential for cell division.</text>
</comment>
<keyword evidence="4 23" id="KW-0132">Cell division</keyword>
<evidence type="ECO:0000256" key="22">
    <source>
        <dbReference type="SAM" id="Phobius"/>
    </source>
</evidence>
<evidence type="ECO:0000313" key="24">
    <source>
        <dbReference type="Proteomes" id="UP000199488"/>
    </source>
</evidence>
<feature type="transmembrane region" description="Helical" evidence="22">
    <location>
        <begin position="12"/>
        <end position="31"/>
    </location>
</feature>
<evidence type="ECO:0000256" key="19">
    <source>
        <dbReference type="ARBA" id="ARBA00044770"/>
    </source>
</evidence>
<name>A0A1H2XU63_9BACI</name>
<dbReference type="PROSITE" id="PS00428">
    <property type="entry name" value="FTSW_RODA_SPOVE"/>
    <property type="match status" value="1"/>
</dbReference>
<evidence type="ECO:0000256" key="2">
    <source>
        <dbReference type="ARBA" id="ARBA00004752"/>
    </source>
</evidence>
<dbReference type="STRING" id="1122204.SAMN05421781_2922"/>
<evidence type="ECO:0000256" key="3">
    <source>
        <dbReference type="ARBA" id="ARBA00022475"/>
    </source>
</evidence>
<keyword evidence="9" id="KW-0573">Peptidoglycan synthesis</keyword>
<keyword evidence="13" id="KW-0961">Cell wall biogenesis/degradation</keyword>
<gene>
    <name evidence="23" type="ORF">SAMN05421781_2922</name>
</gene>
<dbReference type="GO" id="GO:0015648">
    <property type="term" value="F:lipid-linked peptidoglycan transporter activity"/>
    <property type="evidence" value="ECO:0007669"/>
    <property type="project" value="TreeGrafter"/>
</dbReference>
<dbReference type="RefSeq" id="WP_091616622.1">
    <property type="nucleotide sequence ID" value="NZ_FNNC01000007.1"/>
</dbReference>
<reference evidence="23 24" key="1">
    <citation type="submission" date="2016-10" db="EMBL/GenBank/DDBJ databases">
        <authorList>
            <person name="de Groot N.N."/>
        </authorList>
    </citation>
    <scope>NUCLEOTIDE SEQUENCE [LARGE SCALE GENOMIC DNA]</scope>
    <source>
        <strain evidence="23 24">DSM 23126</strain>
    </source>
</reference>
<feature type="transmembrane region" description="Helical" evidence="22">
    <location>
        <begin position="51"/>
        <end position="69"/>
    </location>
</feature>
<evidence type="ECO:0000256" key="7">
    <source>
        <dbReference type="ARBA" id="ARBA00022692"/>
    </source>
</evidence>
<evidence type="ECO:0000256" key="1">
    <source>
        <dbReference type="ARBA" id="ARBA00004651"/>
    </source>
</evidence>
<dbReference type="Pfam" id="PF01098">
    <property type="entry name" value="FTSW_RODA_SPOVE"/>
    <property type="match status" value="1"/>
</dbReference>
<dbReference type="PANTHER" id="PTHR30474">
    <property type="entry name" value="CELL CYCLE PROTEIN"/>
    <property type="match status" value="1"/>
</dbReference>
<evidence type="ECO:0000256" key="13">
    <source>
        <dbReference type="ARBA" id="ARBA00023316"/>
    </source>
</evidence>
<keyword evidence="8" id="KW-0133">Cell shape</keyword>
<evidence type="ECO:0000256" key="17">
    <source>
        <dbReference type="ARBA" id="ARBA00041185"/>
    </source>
</evidence>
<evidence type="ECO:0000256" key="9">
    <source>
        <dbReference type="ARBA" id="ARBA00022984"/>
    </source>
</evidence>
<keyword evidence="6" id="KW-0808">Transferase</keyword>
<comment type="catalytic activity">
    <reaction evidence="20">
        <text>[GlcNAc-(1-&gt;4)-Mur2Ac(oyl-L-Ala-gamma-D-Glu-L-Lys-D-Ala-D-Ala)](n)-di-trans,octa-cis-undecaprenyl diphosphate + beta-D-GlcNAc-(1-&gt;4)-Mur2Ac(oyl-L-Ala-gamma-D-Glu-L-Lys-D-Ala-D-Ala)-di-trans,octa-cis-undecaprenyl diphosphate = [GlcNAc-(1-&gt;4)-Mur2Ac(oyl-L-Ala-gamma-D-Glu-L-Lys-D-Ala-D-Ala)](n+1)-di-trans,octa-cis-undecaprenyl diphosphate + di-trans,octa-cis-undecaprenyl diphosphate + H(+)</text>
        <dbReference type="Rhea" id="RHEA:23708"/>
        <dbReference type="Rhea" id="RHEA-COMP:9602"/>
        <dbReference type="Rhea" id="RHEA-COMP:9603"/>
        <dbReference type="ChEBI" id="CHEBI:15378"/>
        <dbReference type="ChEBI" id="CHEBI:58405"/>
        <dbReference type="ChEBI" id="CHEBI:60033"/>
        <dbReference type="ChEBI" id="CHEBI:78435"/>
        <dbReference type="EC" id="2.4.99.28"/>
    </reaction>
</comment>
<keyword evidence="11 22" id="KW-0472">Membrane</keyword>
<evidence type="ECO:0000256" key="10">
    <source>
        <dbReference type="ARBA" id="ARBA00022989"/>
    </source>
</evidence>
<dbReference type="NCBIfam" id="TIGR02614">
    <property type="entry name" value="ftsW"/>
    <property type="match status" value="1"/>
</dbReference>
<evidence type="ECO:0000313" key="23">
    <source>
        <dbReference type="EMBL" id="SDW96433.1"/>
    </source>
</evidence>
<comment type="similarity">
    <text evidence="16">Belongs to the SEDS family. FtsW subfamily.</text>
</comment>
<evidence type="ECO:0000256" key="15">
    <source>
        <dbReference type="ARBA" id="ARBA00033270"/>
    </source>
</evidence>
<comment type="pathway">
    <text evidence="2">Cell wall biogenesis; peptidoglycan biosynthesis.</text>
</comment>
<dbReference type="InterPro" id="IPR001182">
    <property type="entry name" value="FtsW/RodA"/>
</dbReference>
<evidence type="ECO:0000256" key="5">
    <source>
        <dbReference type="ARBA" id="ARBA00022676"/>
    </source>
</evidence>
<dbReference type="GO" id="GO:0032153">
    <property type="term" value="C:cell division site"/>
    <property type="evidence" value="ECO:0007669"/>
    <property type="project" value="TreeGrafter"/>
</dbReference>
<feature type="transmembrane region" description="Helical" evidence="22">
    <location>
        <begin position="275"/>
        <end position="295"/>
    </location>
</feature>
<dbReference type="GO" id="GO:0008955">
    <property type="term" value="F:peptidoglycan glycosyltransferase activity"/>
    <property type="evidence" value="ECO:0007669"/>
    <property type="project" value="UniProtKB-EC"/>
</dbReference>
<organism evidence="23 24">
    <name type="scientific">Marinococcus luteus</name>
    <dbReference type="NCBI Taxonomy" id="1122204"/>
    <lineage>
        <taxon>Bacteria</taxon>
        <taxon>Bacillati</taxon>
        <taxon>Bacillota</taxon>
        <taxon>Bacilli</taxon>
        <taxon>Bacillales</taxon>
        <taxon>Bacillaceae</taxon>
        <taxon>Marinococcus</taxon>
    </lineage>
</organism>
<dbReference type="GO" id="GO:0051301">
    <property type="term" value="P:cell division"/>
    <property type="evidence" value="ECO:0007669"/>
    <property type="project" value="UniProtKB-KW"/>
</dbReference>
<dbReference type="InterPro" id="IPR018365">
    <property type="entry name" value="Cell_cycle_FtsW-rel_CS"/>
</dbReference>
<feature type="transmembrane region" description="Helical" evidence="22">
    <location>
        <begin position="106"/>
        <end position="126"/>
    </location>
</feature>
<feature type="transmembrane region" description="Helical" evidence="22">
    <location>
        <begin position="138"/>
        <end position="157"/>
    </location>
</feature>
<evidence type="ECO:0000256" key="20">
    <source>
        <dbReference type="ARBA" id="ARBA00049902"/>
    </source>
</evidence>
<dbReference type="Proteomes" id="UP000199488">
    <property type="component" value="Unassembled WGS sequence"/>
</dbReference>
<evidence type="ECO:0000256" key="16">
    <source>
        <dbReference type="ARBA" id="ARBA00038053"/>
    </source>
</evidence>
<dbReference type="GO" id="GO:0008360">
    <property type="term" value="P:regulation of cell shape"/>
    <property type="evidence" value="ECO:0007669"/>
    <property type="project" value="UniProtKB-KW"/>
</dbReference>
<feature type="transmembrane region" description="Helical" evidence="22">
    <location>
        <begin position="76"/>
        <end position="94"/>
    </location>
</feature>
<proteinExistence type="inferred from homology"/>